<dbReference type="PANTHER" id="PTHR10694:SF7">
    <property type="entry name" value="[HISTONE H3]-TRIMETHYL-L-LYSINE(9) DEMETHYLASE"/>
    <property type="match status" value="1"/>
</dbReference>
<feature type="compositionally biased region" description="Low complexity" evidence="1">
    <location>
        <begin position="372"/>
        <end position="387"/>
    </location>
</feature>
<dbReference type="GO" id="GO:0032454">
    <property type="term" value="F:histone H3K9 demethylase activity"/>
    <property type="evidence" value="ECO:0007669"/>
    <property type="project" value="TreeGrafter"/>
</dbReference>
<dbReference type="PANTHER" id="PTHR10694">
    <property type="entry name" value="LYSINE-SPECIFIC DEMETHYLASE"/>
    <property type="match status" value="1"/>
</dbReference>
<comment type="caution">
    <text evidence="4">The sequence shown here is derived from an EMBL/GenBank/DDBJ whole genome shotgun (WGS) entry which is preliminary data.</text>
</comment>
<dbReference type="Proteomes" id="UP001465755">
    <property type="component" value="Unassembled WGS sequence"/>
</dbReference>
<dbReference type="PROSITE" id="PS51184">
    <property type="entry name" value="JMJC"/>
    <property type="match status" value="1"/>
</dbReference>
<sequence length="436" mass="48198">MEQLEGSFEAYVESIERKFAGPGIAKIVPPKGWTPRKKGYAKVDIQIPQPIKQLATGSRGLYRLLLVQGKAQSLAKDFRPMATDKDNAPPCTDSREELERHYWRNLTLRPPHYGADIEGSLFDRGLKGWNLRHLDSLLTRTLKKKKISLPGCNTPMLYFGMWRSTFAWHTEDVDLASVNYLHYGAPKAWYCIPPEHRERFERMLKGILPDLFRSCPEFMRHKELMVSPEFLRLHSIPVVKVMQYPGEFILNAPGAYHAGFNCGYNCAESVNFATKRWIITGAVAEPCRCNEDSIQIDMSMFLDAASGKARQAILDAQGESSSDSDSEDEGEDSDDESGAASHSESGNAQRKAGRPGAKGKAKLTTSGSRTMAQAAESSSSSPAAQTTSRKRGRPAEDVSTETSAKRLAAAAARAERAQARASSAASEGRRAIYFLN</sequence>
<reference evidence="4 5" key="1">
    <citation type="journal article" date="2024" name="Nat. Commun.">
        <title>Phylogenomics reveals the evolutionary origins of lichenization in chlorophyte algae.</title>
        <authorList>
            <person name="Puginier C."/>
            <person name="Libourel C."/>
            <person name="Otte J."/>
            <person name="Skaloud P."/>
            <person name="Haon M."/>
            <person name="Grisel S."/>
            <person name="Petersen M."/>
            <person name="Berrin J.G."/>
            <person name="Delaux P.M."/>
            <person name="Dal Grande F."/>
            <person name="Keller J."/>
        </authorList>
    </citation>
    <scope>NUCLEOTIDE SEQUENCE [LARGE SCALE GENOMIC DNA]</scope>
    <source>
        <strain evidence="4 5">SAG 2036</strain>
    </source>
</reference>
<dbReference type="InterPro" id="IPR003349">
    <property type="entry name" value="JmjN"/>
</dbReference>
<evidence type="ECO:0000256" key="1">
    <source>
        <dbReference type="SAM" id="MobiDB-lite"/>
    </source>
</evidence>
<protein>
    <submittedName>
        <fullName evidence="4">Uncharacterized protein</fullName>
    </submittedName>
</protein>
<dbReference type="Pfam" id="PF02373">
    <property type="entry name" value="JmjC"/>
    <property type="match status" value="1"/>
</dbReference>
<feature type="domain" description="JmjN" evidence="2">
    <location>
        <begin position="1"/>
        <end position="36"/>
    </location>
</feature>
<feature type="domain" description="JmjC" evidence="3">
    <location>
        <begin position="123"/>
        <end position="289"/>
    </location>
</feature>
<feature type="region of interest" description="Disordered" evidence="1">
    <location>
        <begin position="314"/>
        <end position="436"/>
    </location>
</feature>
<evidence type="ECO:0000313" key="5">
    <source>
        <dbReference type="Proteomes" id="UP001465755"/>
    </source>
</evidence>
<proteinExistence type="predicted"/>
<dbReference type="GO" id="GO:0010468">
    <property type="term" value="P:regulation of gene expression"/>
    <property type="evidence" value="ECO:0007669"/>
    <property type="project" value="TreeGrafter"/>
</dbReference>
<dbReference type="Gene3D" id="2.60.120.650">
    <property type="entry name" value="Cupin"/>
    <property type="match status" value="1"/>
</dbReference>
<name>A0AAW1PPC8_9CHLO</name>
<dbReference type="AlphaFoldDB" id="A0AAW1PPC8"/>
<dbReference type="GO" id="GO:0000785">
    <property type="term" value="C:chromatin"/>
    <property type="evidence" value="ECO:0007669"/>
    <property type="project" value="TreeGrafter"/>
</dbReference>
<dbReference type="InterPro" id="IPR003347">
    <property type="entry name" value="JmjC_dom"/>
</dbReference>
<evidence type="ECO:0000259" key="3">
    <source>
        <dbReference type="PROSITE" id="PS51184"/>
    </source>
</evidence>
<dbReference type="GO" id="GO:0051864">
    <property type="term" value="F:histone H3K36 demethylase activity"/>
    <property type="evidence" value="ECO:0007669"/>
    <property type="project" value="TreeGrafter"/>
</dbReference>
<gene>
    <name evidence="4" type="ORF">WJX73_004683</name>
</gene>
<dbReference type="EMBL" id="JALJOQ010000015">
    <property type="protein sequence ID" value="KAK9810617.1"/>
    <property type="molecule type" value="Genomic_DNA"/>
</dbReference>
<evidence type="ECO:0000259" key="2">
    <source>
        <dbReference type="PROSITE" id="PS51183"/>
    </source>
</evidence>
<dbReference type="GO" id="GO:0005634">
    <property type="term" value="C:nucleus"/>
    <property type="evidence" value="ECO:0007669"/>
    <property type="project" value="TreeGrafter"/>
</dbReference>
<organism evidence="4 5">
    <name type="scientific">Symbiochloris irregularis</name>
    <dbReference type="NCBI Taxonomy" id="706552"/>
    <lineage>
        <taxon>Eukaryota</taxon>
        <taxon>Viridiplantae</taxon>
        <taxon>Chlorophyta</taxon>
        <taxon>core chlorophytes</taxon>
        <taxon>Trebouxiophyceae</taxon>
        <taxon>Trebouxiales</taxon>
        <taxon>Trebouxiaceae</taxon>
        <taxon>Symbiochloris</taxon>
    </lineage>
</organism>
<feature type="compositionally biased region" description="Acidic residues" evidence="1">
    <location>
        <begin position="322"/>
        <end position="337"/>
    </location>
</feature>
<dbReference type="SUPFAM" id="SSF51197">
    <property type="entry name" value="Clavaminate synthase-like"/>
    <property type="match status" value="1"/>
</dbReference>
<evidence type="ECO:0000313" key="4">
    <source>
        <dbReference type="EMBL" id="KAK9810617.1"/>
    </source>
</evidence>
<accession>A0AAW1PPC8</accession>
<feature type="compositionally biased region" description="Basic residues" evidence="1">
    <location>
        <begin position="351"/>
        <end position="361"/>
    </location>
</feature>
<keyword evidence="5" id="KW-1185">Reference proteome</keyword>
<dbReference type="SMART" id="SM00558">
    <property type="entry name" value="JmjC"/>
    <property type="match status" value="1"/>
</dbReference>
<feature type="compositionally biased region" description="Low complexity" evidence="1">
    <location>
        <begin position="338"/>
        <end position="350"/>
    </location>
</feature>
<dbReference type="PROSITE" id="PS51183">
    <property type="entry name" value="JMJN"/>
    <property type="match status" value="1"/>
</dbReference>